<evidence type="ECO:0000313" key="2">
    <source>
        <dbReference type="EMBL" id="KAK0745426.1"/>
    </source>
</evidence>
<dbReference type="Proteomes" id="UP001172155">
    <property type="component" value="Unassembled WGS sequence"/>
</dbReference>
<evidence type="ECO:0000256" key="1">
    <source>
        <dbReference type="SAM" id="MobiDB-lite"/>
    </source>
</evidence>
<name>A0AA40K4B4_9PEZI</name>
<feature type="region of interest" description="Disordered" evidence="1">
    <location>
        <begin position="140"/>
        <end position="182"/>
    </location>
</feature>
<reference evidence="2" key="1">
    <citation type="submission" date="2023-06" db="EMBL/GenBank/DDBJ databases">
        <title>Genome-scale phylogeny and comparative genomics of the fungal order Sordariales.</title>
        <authorList>
            <consortium name="Lawrence Berkeley National Laboratory"/>
            <person name="Hensen N."/>
            <person name="Bonometti L."/>
            <person name="Westerberg I."/>
            <person name="Brannstrom I.O."/>
            <person name="Guillou S."/>
            <person name="Cros-Aarteil S."/>
            <person name="Calhoun S."/>
            <person name="Haridas S."/>
            <person name="Kuo A."/>
            <person name="Mondo S."/>
            <person name="Pangilinan J."/>
            <person name="Riley R."/>
            <person name="LaButti K."/>
            <person name="Andreopoulos B."/>
            <person name="Lipzen A."/>
            <person name="Chen C."/>
            <person name="Yanf M."/>
            <person name="Daum C."/>
            <person name="Ng V."/>
            <person name="Clum A."/>
            <person name="Steindorff A."/>
            <person name="Ohm R."/>
            <person name="Martin F."/>
            <person name="Silar P."/>
            <person name="Natvig D."/>
            <person name="Lalanne C."/>
            <person name="Gautier V."/>
            <person name="Ament-velasquez S.L."/>
            <person name="Kruys A."/>
            <person name="Hutchinson M.I."/>
            <person name="Powell A.J."/>
            <person name="Barry K."/>
            <person name="Miller A.N."/>
            <person name="Grigoriev I.V."/>
            <person name="Debuchy R."/>
            <person name="Gladieux P."/>
            <person name="Thoren M.H."/>
            <person name="Johannesson H."/>
        </authorList>
    </citation>
    <scope>NUCLEOTIDE SEQUENCE</scope>
    <source>
        <strain evidence="2">SMH3187-1</strain>
    </source>
</reference>
<sequence length="182" mass="21146">MSTYELSHEHAERTTRLMYCLMRNDDDFGSASEKINEGYKELAKKLYPVDPTRIGARHFNITAARWTSRTYLGGFDRPSLRAEGKRWTLGINPYGYMAGPGEPEDDPSPYYMQYYKERKAKEVGFGEKPAVAQHVDENHNTMEAQMMAENKKADKKERRDKRKAKKTAIRKKTARKNMARKN</sequence>
<comment type="caution">
    <text evidence="2">The sequence shown here is derived from an EMBL/GenBank/DDBJ whole genome shotgun (WGS) entry which is preliminary data.</text>
</comment>
<dbReference type="AlphaFoldDB" id="A0AA40K4B4"/>
<feature type="compositionally biased region" description="Basic residues" evidence="1">
    <location>
        <begin position="158"/>
        <end position="182"/>
    </location>
</feature>
<gene>
    <name evidence="2" type="ORF">B0T18DRAFT_390055</name>
</gene>
<dbReference type="EMBL" id="JAUKUD010000004">
    <property type="protein sequence ID" value="KAK0745426.1"/>
    <property type="molecule type" value="Genomic_DNA"/>
</dbReference>
<organism evidence="2 3">
    <name type="scientific">Schizothecium vesticola</name>
    <dbReference type="NCBI Taxonomy" id="314040"/>
    <lineage>
        <taxon>Eukaryota</taxon>
        <taxon>Fungi</taxon>
        <taxon>Dikarya</taxon>
        <taxon>Ascomycota</taxon>
        <taxon>Pezizomycotina</taxon>
        <taxon>Sordariomycetes</taxon>
        <taxon>Sordariomycetidae</taxon>
        <taxon>Sordariales</taxon>
        <taxon>Schizotheciaceae</taxon>
        <taxon>Schizothecium</taxon>
    </lineage>
</organism>
<protein>
    <submittedName>
        <fullName evidence="2">Uncharacterized protein</fullName>
    </submittedName>
</protein>
<accession>A0AA40K4B4</accession>
<proteinExistence type="predicted"/>
<keyword evidence="3" id="KW-1185">Reference proteome</keyword>
<evidence type="ECO:0000313" key="3">
    <source>
        <dbReference type="Proteomes" id="UP001172155"/>
    </source>
</evidence>